<reference evidence="1 2" key="1">
    <citation type="journal article" date="2023" name="Science">
        <title>Complex scaffold remodeling in plant triterpene biosynthesis.</title>
        <authorList>
            <person name="De La Pena R."/>
            <person name="Hodgson H."/>
            <person name="Liu J.C."/>
            <person name="Stephenson M.J."/>
            <person name="Martin A.C."/>
            <person name="Owen C."/>
            <person name="Harkess A."/>
            <person name="Leebens-Mack J."/>
            <person name="Jimenez L.E."/>
            <person name="Osbourn A."/>
            <person name="Sattely E.S."/>
        </authorList>
    </citation>
    <scope>NUCLEOTIDE SEQUENCE [LARGE SCALE GENOMIC DNA]</scope>
    <source>
        <strain evidence="2">cv. JPN11</strain>
        <tissue evidence="1">Leaf</tissue>
    </source>
</reference>
<evidence type="ECO:0000313" key="2">
    <source>
        <dbReference type="Proteomes" id="UP001164539"/>
    </source>
</evidence>
<organism evidence="1 2">
    <name type="scientific">Melia azedarach</name>
    <name type="common">Chinaberry tree</name>
    <dbReference type="NCBI Taxonomy" id="155640"/>
    <lineage>
        <taxon>Eukaryota</taxon>
        <taxon>Viridiplantae</taxon>
        <taxon>Streptophyta</taxon>
        <taxon>Embryophyta</taxon>
        <taxon>Tracheophyta</taxon>
        <taxon>Spermatophyta</taxon>
        <taxon>Magnoliopsida</taxon>
        <taxon>eudicotyledons</taxon>
        <taxon>Gunneridae</taxon>
        <taxon>Pentapetalae</taxon>
        <taxon>rosids</taxon>
        <taxon>malvids</taxon>
        <taxon>Sapindales</taxon>
        <taxon>Meliaceae</taxon>
        <taxon>Melia</taxon>
    </lineage>
</organism>
<sequence length="468" mass="51204">MFPAAMSNSTSLSEEASVSSGTRVQDFGGFNPVVSTISSQQPQKAKKKRSLPGNPDPDAEVIALSPKTLLATNRFVCEICNKGFQRDQNLQLHRRGHNLPWKLKQRNSKDIKKRAYVCPEPSCVHHHPSRALGDLTGIKKHYCRKHGEKKWKCEKCSKIYAVQSDWKAHSKTCGTREYRCDCGTLFSRKDSFITHRAFCDALAEESARISANQLSTANPNAHHLHLSAQTHPSPLFPFTTHIALAPWDTPQNSNPNNSHQNPLHIKSETHHFQIPPLACSQYFQEPQEATTAAATTTAASTHKALINSPFQNLHVSTQRSLNAATSAHHLSATALLQKAATIGSATASHQVQSMGHMTQLNMGELAQIDSVSHISPGSYMGFTSGNLSTWHKSDRLTRDFLGLTGDGNGNGNENVNGGANVSVNLRDVLTYTAGIDFQPYESRGHSLLKPQGFGFAAEPPASETWGDC</sequence>
<comment type="caution">
    <text evidence="1">The sequence shown here is derived from an EMBL/GenBank/DDBJ whole genome shotgun (WGS) entry which is preliminary data.</text>
</comment>
<proteinExistence type="predicted"/>
<evidence type="ECO:0000313" key="1">
    <source>
        <dbReference type="EMBL" id="KAJ4727410.1"/>
    </source>
</evidence>
<name>A0ACC1YXT7_MELAZ</name>
<dbReference type="Proteomes" id="UP001164539">
    <property type="component" value="Chromosome 1"/>
</dbReference>
<gene>
    <name evidence="1" type="ORF">OWV82_000513</name>
</gene>
<dbReference type="EMBL" id="CM051394">
    <property type="protein sequence ID" value="KAJ4727410.1"/>
    <property type="molecule type" value="Genomic_DNA"/>
</dbReference>
<accession>A0ACC1YXT7</accession>
<protein>
    <submittedName>
        <fullName evidence="1">Protein indeterminate-domain like</fullName>
    </submittedName>
</protein>
<keyword evidence="2" id="KW-1185">Reference proteome</keyword>